<dbReference type="Pfam" id="PF07724">
    <property type="entry name" value="AAA_2"/>
    <property type="match status" value="1"/>
</dbReference>
<name>A0A5K7XH90_9BACT</name>
<dbReference type="GO" id="GO:0005524">
    <property type="term" value="F:ATP binding"/>
    <property type="evidence" value="ECO:0007669"/>
    <property type="project" value="UniProtKB-KW"/>
</dbReference>
<evidence type="ECO:0000256" key="2">
    <source>
        <dbReference type="ARBA" id="ARBA00022741"/>
    </source>
</evidence>
<dbReference type="InterPro" id="IPR003959">
    <property type="entry name" value="ATPase_AAA_core"/>
</dbReference>
<dbReference type="InterPro" id="IPR004176">
    <property type="entry name" value="Clp_R_N"/>
</dbReference>
<dbReference type="AlphaFoldDB" id="A0A5K7XH90"/>
<evidence type="ECO:0000256" key="6">
    <source>
        <dbReference type="SAM" id="Coils"/>
    </source>
</evidence>
<feature type="coiled-coil region" evidence="6">
    <location>
        <begin position="440"/>
        <end position="486"/>
    </location>
</feature>
<dbReference type="InterPro" id="IPR001943">
    <property type="entry name" value="UVR_dom"/>
</dbReference>
<dbReference type="CDD" id="cd00009">
    <property type="entry name" value="AAA"/>
    <property type="match status" value="1"/>
</dbReference>
<dbReference type="Gene3D" id="4.10.860.10">
    <property type="entry name" value="UVR domain"/>
    <property type="match status" value="1"/>
</dbReference>
<dbReference type="Pfam" id="PF10431">
    <property type="entry name" value="ClpB_D2-small"/>
    <property type="match status" value="1"/>
</dbReference>
<reference evidence="11" key="1">
    <citation type="submission" date="2019-10" db="EMBL/GenBank/DDBJ databases">
        <title>Lacipirellula parvula gen. nov., sp. nov., representing a lineage of planctomycetes widespread in freshwater anoxic habitats, and description of the family Lacipirellulaceae.</title>
        <authorList>
            <person name="Dedysh S.N."/>
            <person name="Kulichevskaya I.S."/>
            <person name="Beletsky A.V."/>
            <person name="Rakitin A.L."/>
            <person name="Mardanov A.V."/>
            <person name="Ivanova A.A."/>
            <person name="Saltykova V.X."/>
            <person name="Rijpstra W.I.C."/>
            <person name="Sinninghe Damste J.S."/>
            <person name="Ravin N.V."/>
        </authorList>
    </citation>
    <scope>NUCLEOTIDE SEQUENCE [LARGE SCALE GENOMIC DNA]</scope>
    <source>
        <strain evidence="11">PX69</strain>
    </source>
</reference>
<dbReference type="InterPro" id="IPR036628">
    <property type="entry name" value="Clp_N_dom_sf"/>
</dbReference>
<feature type="region of interest" description="Disordered" evidence="7">
    <location>
        <begin position="146"/>
        <end position="194"/>
    </location>
</feature>
<keyword evidence="11" id="KW-1185">Reference proteome</keyword>
<accession>A0A5K7XH90</accession>
<dbReference type="CDD" id="cd19499">
    <property type="entry name" value="RecA-like_ClpB_Hsp104-like"/>
    <property type="match status" value="1"/>
</dbReference>
<keyword evidence="1 5" id="KW-0677">Repeat</keyword>
<sequence length="863" mass="96065">MYERFTDRARKVMQLANQEAQRFNHEYIGTEHVLLGLIKEGSGVAANVLKNLDVDLRKIRLEVEKLVQSGPDMVTMGKLPQTPRAKKVIEYSMEEARHLNHNYVGTEHILLGLLREQEGVAAQVLMNLGLKLEEVREEVLNLLGHGLEGEESGGRGRAGSGGGQGGGGGGGEGGEERERGKTSKSKTPALDSFGRDLTELARQRKLDPVIGREKEIERAIQVLCRRTKNNPVLLGEAGVGKTAIVEGFAQRVVDGNVPEILLDRRIVVLDLAMMVAGTKYRGQFEERIKAVMNEVRRAKNTILFIDELHTLVGAGGAEGAIDASNVLKPALARGEIQCIGATTLDEYRKYIEKDSALARRFQEVMVEPTTAEDTVKILEGLRDRYEEHHRVQITDDAIAAAVELSNRYITGRCLPDKAIDVIDESGARVRLKSMSKPPNLKEIDEEVEQLNREKEEAVANQDFEKAASLRDRADKLKKKKNDITRQWREKSRENGGVVDEEVIAEVVSKMTGIPLTRMTTEDTMRLMQMEDELHKKVIGQHEAIKAIAKAVRRSRSGLQDPKRPTGTFVFAGPTGVGKTLLAKALAEFMFGDEEALIQIDMSEYMEKHNVSRLIGAPPGYVGYEEGGQLTEQIRRRPYAVVLLDEIEKAHPEVFNMLLQLMEEGRLTDSFGRSVDFRNVVLIMTTNAGAEAIKNESAFGFQKPDDDAGYDNMKRRVTDEIEKVFRPEFINRVNDIIVFHHLTTVDLKQVVDLELAKVRKRLNEKGLVLELADETKEFLIKKGSNTDYGARPLRRAIESFIEDPLAEELLKGEFNGKDTIRVGVKTVADKKQLVFEGLKLRGDAPEPVGAGVGGKDEPSSDDAE</sequence>
<dbReference type="GO" id="GO:0006508">
    <property type="term" value="P:proteolysis"/>
    <property type="evidence" value="ECO:0007669"/>
    <property type="project" value="UniProtKB-KW"/>
</dbReference>
<dbReference type="InterPro" id="IPR001270">
    <property type="entry name" value="ClpA/B"/>
</dbReference>
<dbReference type="PROSITE" id="PS00870">
    <property type="entry name" value="CLPAB_1"/>
    <property type="match status" value="1"/>
</dbReference>
<evidence type="ECO:0000259" key="9">
    <source>
        <dbReference type="PROSITE" id="PS51903"/>
    </source>
</evidence>
<evidence type="ECO:0000256" key="3">
    <source>
        <dbReference type="ARBA" id="ARBA00022840"/>
    </source>
</evidence>
<dbReference type="GO" id="GO:0008233">
    <property type="term" value="F:peptidase activity"/>
    <property type="evidence" value="ECO:0007669"/>
    <property type="project" value="UniProtKB-KW"/>
</dbReference>
<keyword evidence="10" id="KW-0378">Hydrolase</keyword>
<keyword evidence="2" id="KW-0547">Nucleotide-binding</keyword>
<keyword evidence="6" id="KW-0175">Coiled coil</keyword>
<dbReference type="Pfam" id="PF02861">
    <property type="entry name" value="Clp_N"/>
    <property type="match status" value="1"/>
</dbReference>
<evidence type="ECO:0000313" key="11">
    <source>
        <dbReference type="Proteomes" id="UP000326837"/>
    </source>
</evidence>
<feature type="domain" description="UVR" evidence="8">
    <location>
        <begin position="444"/>
        <end position="479"/>
    </location>
</feature>
<proteinExistence type="predicted"/>
<dbReference type="FunFam" id="3.40.50.300:FF:000025">
    <property type="entry name" value="ATP-dependent Clp protease subunit"/>
    <property type="match status" value="1"/>
</dbReference>
<dbReference type="Gene3D" id="1.10.8.60">
    <property type="match status" value="2"/>
</dbReference>
<keyword evidence="3" id="KW-0067">ATP-binding</keyword>
<feature type="domain" description="Clp R" evidence="9">
    <location>
        <begin position="2"/>
        <end position="145"/>
    </location>
</feature>
<evidence type="ECO:0000256" key="7">
    <source>
        <dbReference type="SAM" id="MobiDB-lite"/>
    </source>
</evidence>
<dbReference type="PANTHER" id="PTHR11638:SF18">
    <property type="entry name" value="HEAT SHOCK PROTEIN 104"/>
    <property type="match status" value="1"/>
</dbReference>
<dbReference type="InterPro" id="IPR027417">
    <property type="entry name" value="P-loop_NTPase"/>
</dbReference>
<dbReference type="PRINTS" id="PR00300">
    <property type="entry name" value="CLPPROTEASEA"/>
</dbReference>
<dbReference type="GO" id="GO:0005737">
    <property type="term" value="C:cytoplasm"/>
    <property type="evidence" value="ECO:0007669"/>
    <property type="project" value="TreeGrafter"/>
</dbReference>
<evidence type="ECO:0000256" key="1">
    <source>
        <dbReference type="ARBA" id="ARBA00022737"/>
    </source>
</evidence>
<dbReference type="SMART" id="SM00382">
    <property type="entry name" value="AAA"/>
    <property type="match status" value="2"/>
</dbReference>
<feature type="region of interest" description="Disordered" evidence="7">
    <location>
        <begin position="841"/>
        <end position="863"/>
    </location>
</feature>
<organism evidence="10 11">
    <name type="scientific">Lacipirellula parvula</name>
    <dbReference type="NCBI Taxonomy" id="2650471"/>
    <lineage>
        <taxon>Bacteria</taxon>
        <taxon>Pseudomonadati</taxon>
        <taxon>Planctomycetota</taxon>
        <taxon>Planctomycetia</taxon>
        <taxon>Pirellulales</taxon>
        <taxon>Lacipirellulaceae</taxon>
        <taxon>Lacipirellula</taxon>
    </lineage>
</organism>
<protein>
    <submittedName>
        <fullName evidence="10">ATP-dependent Clp protease</fullName>
    </submittedName>
</protein>
<dbReference type="Proteomes" id="UP000326837">
    <property type="component" value="Chromosome"/>
</dbReference>
<keyword evidence="4" id="KW-0143">Chaperone</keyword>
<evidence type="ECO:0000259" key="8">
    <source>
        <dbReference type="PROSITE" id="PS50151"/>
    </source>
</evidence>
<gene>
    <name evidence="10" type="ORF">PLANPX_5024</name>
</gene>
<dbReference type="InterPro" id="IPR050130">
    <property type="entry name" value="ClpA_ClpB"/>
</dbReference>
<dbReference type="InterPro" id="IPR018368">
    <property type="entry name" value="ClpA/B_CS1"/>
</dbReference>
<dbReference type="PROSITE" id="PS51903">
    <property type="entry name" value="CLP_R"/>
    <property type="match status" value="1"/>
</dbReference>
<dbReference type="Gene3D" id="3.40.50.300">
    <property type="entry name" value="P-loop containing nucleotide triphosphate hydrolases"/>
    <property type="match status" value="2"/>
</dbReference>
<dbReference type="GO" id="GO:0016887">
    <property type="term" value="F:ATP hydrolysis activity"/>
    <property type="evidence" value="ECO:0007669"/>
    <property type="project" value="InterPro"/>
</dbReference>
<dbReference type="PANTHER" id="PTHR11638">
    <property type="entry name" value="ATP-DEPENDENT CLP PROTEASE"/>
    <property type="match status" value="1"/>
</dbReference>
<evidence type="ECO:0000313" key="10">
    <source>
        <dbReference type="EMBL" id="BBO35412.1"/>
    </source>
</evidence>
<dbReference type="Pfam" id="PF17871">
    <property type="entry name" value="AAA_lid_9"/>
    <property type="match status" value="1"/>
</dbReference>
<dbReference type="Gene3D" id="1.10.1780.10">
    <property type="entry name" value="Clp, N-terminal domain"/>
    <property type="match status" value="1"/>
</dbReference>
<dbReference type="RefSeq" id="WP_152100800.1">
    <property type="nucleotide sequence ID" value="NZ_AP021861.1"/>
</dbReference>
<dbReference type="FunFam" id="3.40.50.300:FF:000010">
    <property type="entry name" value="Chaperone clpB 1, putative"/>
    <property type="match status" value="1"/>
</dbReference>
<dbReference type="EMBL" id="AP021861">
    <property type="protein sequence ID" value="BBO35412.1"/>
    <property type="molecule type" value="Genomic_DNA"/>
</dbReference>
<dbReference type="SUPFAM" id="SSF52540">
    <property type="entry name" value="P-loop containing nucleoside triphosphate hydrolases"/>
    <property type="match status" value="2"/>
</dbReference>
<dbReference type="InterPro" id="IPR041546">
    <property type="entry name" value="ClpA/ClpB_AAA_lid"/>
</dbReference>
<dbReference type="InterPro" id="IPR003593">
    <property type="entry name" value="AAA+_ATPase"/>
</dbReference>
<dbReference type="SUPFAM" id="SSF81923">
    <property type="entry name" value="Double Clp-N motif"/>
    <property type="match status" value="1"/>
</dbReference>
<evidence type="ECO:0000256" key="5">
    <source>
        <dbReference type="PROSITE-ProRule" id="PRU01251"/>
    </source>
</evidence>
<dbReference type="PROSITE" id="PS50151">
    <property type="entry name" value="UVR"/>
    <property type="match status" value="1"/>
</dbReference>
<dbReference type="KEGG" id="lpav:PLANPX_5024"/>
<dbReference type="InterPro" id="IPR019489">
    <property type="entry name" value="Clp_ATPase_C"/>
</dbReference>
<evidence type="ECO:0000256" key="4">
    <source>
        <dbReference type="ARBA" id="ARBA00023186"/>
    </source>
</evidence>
<dbReference type="Pfam" id="PF00004">
    <property type="entry name" value="AAA"/>
    <property type="match status" value="1"/>
</dbReference>
<keyword evidence="10" id="KW-0645">Protease</keyword>
<dbReference type="GO" id="GO:0034605">
    <property type="term" value="P:cellular response to heat"/>
    <property type="evidence" value="ECO:0007669"/>
    <property type="project" value="TreeGrafter"/>
</dbReference>
<feature type="compositionally biased region" description="Gly residues" evidence="7">
    <location>
        <begin position="155"/>
        <end position="172"/>
    </location>
</feature>
<dbReference type="SMART" id="SM01086">
    <property type="entry name" value="ClpB_D2-small"/>
    <property type="match status" value="1"/>
</dbReference>